<protein>
    <submittedName>
        <fullName evidence="3">Uncharacterized protein</fullName>
    </submittedName>
</protein>
<dbReference type="EMBL" id="NHZO01000154">
    <property type="protein sequence ID" value="PHQ49538.1"/>
    <property type="molecule type" value="Genomic_DNA"/>
</dbReference>
<reference evidence="3 4" key="1">
    <citation type="journal article" date="2017" name="Biochemistry">
        <title>Identification of the Biosynthetic Pathway for the Antibiotic Bicyclomycin.</title>
        <authorList>
            <person name="Patteson J."/>
            <person name="Cai W."/>
            <person name="Johnson R.A."/>
            <person name="Santa Maria K."/>
            <person name="Li B."/>
        </authorList>
    </citation>
    <scope>NUCLEOTIDE SEQUENCE [LARGE SCALE GENOMIC DNA]</scope>
    <source>
        <strain evidence="3 4">ATCC 21532</strain>
    </source>
</reference>
<feature type="compositionally biased region" description="Low complexity" evidence="1">
    <location>
        <begin position="23"/>
        <end position="50"/>
    </location>
</feature>
<keyword evidence="2" id="KW-1133">Transmembrane helix</keyword>
<gene>
    <name evidence="3" type="ORF">BLA24_26275</name>
</gene>
<feature type="transmembrane region" description="Helical" evidence="2">
    <location>
        <begin position="169"/>
        <end position="187"/>
    </location>
</feature>
<dbReference type="OrthoDB" id="4312055at2"/>
<evidence type="ECO:0000313" key="4">
    <source>
        <dbReference type="Proteomes" id="UP000222531"/>
    </source>
</evidence>
<keyword evidence="2" id="KW-0472">Membrane</keyword>
<accession>A0A2G1XE83</accession>
<feature type="transmembrane region" description="Helical" evidence="2">
    <location>
        <begin position="131"/>
        <end position="149"/>
    </location>
</feature>
<keyword evidence="4" id="KW-1185">Reference proteome</keyword>
<comment type="caution">
    <text evidence="3">The sequence shown here is derived from an EMBL/GenBank/DDBJ whole genome shotgun (WGS) entry which is preliminary data.</text>
</comment>
<feature type="region of interest" description="Disordered" evidence="1">
    <location>
        <begin position="1"/>
        <end position="50"/>
    </location>
</feature>
<dbReference type="Proteomes" id="UP000222531">
    <property type="component" value="Unassembled WGS sequence"/>
</dbReference>
<organism evidence="3 4">
    <name type="scientific">Streptomyces cinnamoneus</name>
    <name type="common">Streptoverticillium cinnamoneum</name>
    <dbReference type="NCBI Taxonomy" id="53446"/>
    <lineage>
        <taxon>Bacteria</taxon>
        <taxon>Bacillati</taxon>
        <taxon>Actinomycetota</taxon>
        <taxon>Actinomycetes</taxon>
        <taxon>Kitasatosporales</taxon>
        <taxon>Streptomycetaceae</taxon>
        <taxon>Streptomyces</taxon>
        <taxon>Streptomyces cinnamoneus group</taxon>
    </lineage>
</organism>
<feature type="transmembrane region" description="Helical" evidence="2">
    <location>
        <begin position="63"/>
        <end position="83"/>
    </location>
</feature>
<dbReference type="RefSeq" id="WP_099201481.1">
    <property type="nucleotide sequence ID" value="NZ_JBIRXA010000003.1"/>
</dbReference>
<proteinExistence type="predicted"/>
<evidence type="ECO:0000313" key="3">
    <source>
        <dbReference type="EMBL" id="PHQ49538.1"/>
    </source>
</evidence>
<name>A0A2G1XE83_STRCJ</name>
<dbReference type="AlphaFoldDB" id="A0A2G1XE83"/>
<sequence length="193" mass="20242">MSSPTAHSSGEATGPPGAGGPAAGPVDAAADAAAQGGEPSAAPAGAEGASARAERRNDAWERLLHWLFFSVLLAVMPIGAGVLVDLTRKQNRPFFELISHGDLYIVSTGLTATAVGDALMRQKERFRPLQLVLAFTNIAICLLTCILYADIGAATQDGKELDHQFLGEMSLVFFAITLVTTGSSTFLNELEKQ</sequence>
<keyword evidence="2" id="KW-0812">Transmembrane</keyword>
<evidence type="ECO:0000256" key="2">
    <source>
        <dbReference type="SAM" id="Phobius"/>
    </source>
</evidence>
<feature type="transmembrane region" description="Helical" evidence="2">
    <location>
        <begin position="103"/>
        <end position="119"/>
    </location>
</feature>
<evidence type="ECO:0000256" key="1">
    <source>
        <dbReference type="SAM" id="MobiDB-lite"/>
    </source>
</evidence>